<dbReference type="RefSeq" id="WP_057843237.1">
    <property type="nucleotide sequence ID" value="NZ_LLYA01000112.1"/>
</dbReference>
<evidence type="ECO:0000259" key="3">
    <source>
        <dbReference type="Pfam" id="PF01979"/>
    </source>
</evidence>
<dbReference type="PANTHER" id="PTHR43794">
    <property type="entry name" value="AMINOHYDROLASE SSNA-RELATED"/>
    <property type="match status" value="1"/>
</dbReference>
<name>A0A0R3N4L9_9BRAD</name>
<dbReference type="SUPFAM" id="SSF51338">
    <property type="entry name" value="Composite domain of metallo-dependent hydrolases"/>
    <property type="match status" value="1"/>
</dbReference>
<comment type="caution">
    <text evidence="4">The sequence shown here is derived from an EMBL/GenBank/DDBJ whole genome shotgun (WGS) entry which is preliminary data.</text>
</comment>
<dbReference type="EMBL" id="LLYA01000112">
    <property type="protein sequence ID" value="KRR27385.1"/>
    <property type="molecule type" value="Genomic_DNA"/>
</dbReference>
<evidence type="ECO:0000313" key="5">
    <source>
        <dbReference type="Proteomes" id="UP000052023"/>
    </source>
</evidence>
<keyword evidence="2 4" id="KW-0378">Hydrolase</keyword>
<reference evidence="4 5" key="1">
    <citation type="submission" date="2014-03" db="EMBL/GenBank/DDBJ databases">
        <title>Bradyrhizobium valentinum sp. nov., isolated from effective nodules of Lupinus mariae-josephae, a lupine endemic of basic-lime soils in Eastern Spain.</title>
        <authorList>
            <person name="Duran D."/>
            <person name="Rey L."/>
            <person name="Navarro A."/>
            <person name="Busquets A."/>
            <person name="Imperial J."/>
            <person name="Ruiz-Argueso T."/>
        </authorList>
    </citation>
    <scope>NUCLEOTIDE SEQUENCE [LARGE SCALE GENOMIC DNA]</scope>
    <source>
        <strain evidence="4 5">Ro19</strain>
    </source>
</reference>
<dbReference type="GO" id="GO:0016810">
    <property type="term" value="F:hydrolase activity, acting on carbon-nitrogen (but not peptide) bonds"/>
    <property type="evidence" value="ECO:0007669"/>
    <property type="project" value="InterPro"/>
</dbReference>
<dbReference type="InterPro" id="IPR050287">
    <property type="entry name" value="MTA/SAH_deaminase"/>
</dbReference>
<evidence type="ECO:0000256" key="1">
    <source>
        <dbReference type="ARBA" id="ARBA00006745"/>
    </source>
</evidence>
<dbReference type="InterPro" id="IPR006680">
    <property type="entry name" value="Amidohydro-rel"/>
</dbReference>
<dbReference type="InterPro" id="IPR032466">
    <property type="entry name" value="Metal_Hydrolase"/>
</dbReference>
<dbReference type="PANTHER" id="PTHR43794:SF11">
    <property type="entry name" value="AMIDOHYDROLASE-RELATED DOMAIN-CONTAINING PROTEIN"/>
    <property type="match status" value="1"/>
</dbReference>
<dbReference type="Gene3D" id="3.20.20.140">
    <property type="entry name" value="Metal-dependent hydrolases"/>
    <property type="match status" value="1"/>
</dbReference>
<keyword evidence="5" id="KW-1185">Reference proteome</keyword>
<proteinExistence type="inferred from homology"/>
<dbReference type="Proteomes" id="UP000052023">
    <property type="component" value="Unassembled WGS sequence"/>
</dbReference>
<feature type="domain" description="Amidohydrolase-related" evidence="3">
    <location>
        <begin position="48"/>
        <end position="424"/>
    </location>
</feature>
<dbReference type="Pfam" id="PF01979">
    <property type="entry name" value="Amidohydro_1"/>
    <property type="match status" value="1"/>
</dbReference>
<comment type="similarity">
    <text evidence="1">Belongs to the metallo-dependent hydrolases superfamily. ATZ/TRZ family.</text>
</comment>
<dbReference type="OrthoDB" id="9796020at2"/>
<dbReference type="SUPFAM" id="SSF51556">
    <property type="entry name" value="Metallo-dependent hydrolases"/>
    <property type="match status" value="1"/>
</dbReference>
<accession>A0A0R3N4L9</accession>
<dbReference type="AlphaFoldDB" id="A0A0R3N4L9"/>
<protein>
    <submittedName>
        <fullName evidence="4">Amidohydrolase</fullName>
    </submittedName>
</protein>
<organism evidence="4 5">
    <name type="scientific">Bradyrhizobium retamae</name>
    <dbReference type="NCBI Taxonomy" id="1300035"/>
    <lineage>
        <taxon>Bacteria</taxon>
        <taxon>Pseudomonadati</taxon>
        <taxon>Pseudomonadota</taxon>
        <taxon>Alphaproteobacteria</taxon>
        <taxon>Hyphomicrobiales</taxon>
        <taxon>Nitrobacteraceae</taxon>
        <taxon>Bradyrhizobium</taxon>
    </lineage>
</organism>
<evidence type="ECO:0000313" key="4">
    <source>
        <dbReference type="EMBL" id="KRR27385.1"/>
    </source>
</evidence>
<evidence type="ECO:0000256" key="2">
    <source>
        <dbReference type="ARBA" id="ARBA00022801"/>
    </source>
</evidence>
<sequence length="480" mass="51481">MTMDVPAHSLFSGPGSGLLDNVVLQHDNGLITSISLATPSTPGPRSLILPAFVNAHDHARPTASSFGALGMPLESWILRSALGTPVDPYLTAASALARSARAGCAAMMVHYTRPSGTMPLVEEAKAIARAASDVGIRIAFALAVRDQNPVVYGDSELVLSQLSSDDRKTIEELFVRAPMSPKAYIELTDAIASAIAGPKVDVQLGPAGVQWCSKALLEAVAENSAHTGRRIHMHLLETIYQRGWADQHFPDGVVRYLRDIGFLSERLTLAHCIHARPDEIEMIAASGARIVTNFSSNLHLRSGLAPIAAAHRCGCAIAVGVDGLALDEDDDVLREMRLVQMMHGGLGFERTWTASEFLALAIANGRKATGAPGTGALISGAPADFVSIDLDRLDRDRIMPVDPIDLLFARGNASFLRDVVVDGRLIVSEGRCTGVDLPAIERELRGIYRANARQLAPFQRAWPPLAASLQGWFEAQLDCR</sequence>
<dbReference type="InterPro" id="IPR011059">
    <property type="entry name" value="Metal-dep_hydrolase_composite"/>
</dbReference>
<gene>
    <name evidence="4" type="ORF">CQ13_02915</name>
</gene>